<evidence type="ECO:0000256" key="7">
    <source>
        <dbReference type="SAM" id="SignalP"/>
    </source>
</evidence>
<dbReference type="PANTHER" id="PTHR11002">
    <property type="entry name" value="CARBONIC ANHYDRASE"/>
    <property type="match status" value="1"/>
</dbReference>
<evidence type="ECO:0000313" key="8">
    <source>
        <dbReference type="EMBL" id="ACD19711.1"/>
    </source>
</evidence>
<evidence type="ECO:0000313" key="9">
    <source>
        <dbReference type="Proteomes" id="UP000001739"/>
    </source>
</evidence>
<dbReference type="Gene3D" id="3.40.1050.10">
    <property type="entry name" value="Carbonic anhydrase"/>
    <property type="match status" value="1"/>
</dbReference>
<dbReference type="AlphaFoldDB" id="B2TBQ9"/>
<protein>
    <recommendedName>
        <fullName evidence="2">carbonic anhydrase</fullName>
        <ecNumber evidence="2">4.2.1.1</ecNumber>
    </recommendedName>
</protein>
<sequence precursor="true">MCGRHLSSPMRRNLLLAGASSITLAGLSQRVAVAAEPASANGPNSIPPSEALDRLMQGNARYAANNPSNKDYSAGRAARVSAQYPIAAIVGCADSRVAPELAFDQGPGDLFVVRVAGNFVNDDILASLEYGVEFLGVPLIMVLGHTQCGAVTATVKALKDGARLPGHLPELVRAIKPAMQMAKVAKVAKGDPGEDLVAQTTIENVRLNANRLIVSRPLIGPYVKSGKVKIVGGIYDLATGKVTLL</sequence>
<keyword evidence="4" id="KW-0456">Lyase</keyword>
<dbReference type="EC" id="4.2.1.1" evidence="2"/>
<evidence type="ECO:0000256" key="1">
    <source>
        <dbReference type="ARBA" id="ARBA00006217"/>
    </source>
</evidence>
<feature type="signal peptide" evidence="7">
    <location>
        <begin position="1"/>
        <end position="34"/>
    </location>
</feature>
<evidence type="ECO:0000256" key="2">
    <source>
        <dbReference type="ARBA" id="ARBA00012925"/>
    </source>
</evidence>
<accession>B2TBQ9</accession>
<comment type="similarity">
    <text evidence="1">Belongs to the beta-class carbonic anhydrase family.</text>
</comment>
<dbReference type="EMBL" id="CP001053">
    <property type="protein sequence ID" value="ACD19711.1"/>
    <property type="molecule type" value="Genomic_DNA"/>
</dbReference>
<comment type="catalytic activity">
    <reaction evidence="5">
        <text>hydrogencarbonate + H(+) = CO2 + H2O</text>
        <dbReference type="Rhea" id="RHEA:10748"/>
        <dbReference type="ChEBI" id="CHEBI:15377"/>
        <dbReference type="ChEBI" id="CHEBI:15378"/>
        <dbReference type="ChEBI" id="CHEBI:16526"/>
        <dbReference type="ChEBI" id="CHEBI:17544"/>
        <dbReference type="EC" id="4.2.1.1"/>
    </reaction>
</comment>
<dbReference type="SMART" id="SM00947">
    <property type="entry name" value="Pro_CA"/>
    <property type="match status" value="1"/>
</dbReference>
<dbReference type="PROSITE" id="PS00704">
    <property type="entry name" value="PROK_CO2_ANHYDRASE_1"/>
    <property type="match status" value="1"/>
</dbReference>
<dbReference type="HOGENOM" id="CLU_053879_4_2_4"/>
<dbReference type="KEGG" id="bpy:Bphyt_5352"/>
<dbReference type="STRING" id="398527.Bphyt_5352"/>
<keyword evidence="7" id="KW-0732">Signal</keyword>
<feature type="binding site" evidence="6">
    <location>
        <position position="145"/>
    </location>
    <ligand>
        <name>Zn(2+)</name>
        <dbReference type="ChEBI" id="CHEBI:29105"/>
    </ligand>
</feature>
<feature type="chain" id="PRO_5002780338" description="carbonic anhydrase" evidence="7">
    <location>
        <begin position="35"/>
        <end position="245"/>
    </location>
</feature>
<evidence type="ECO:0000256" key="4">
    <source>
        <dbReference type="ARBA" id="ARBA00023239"/>
    </source>
</evidence>
<organism evidence="8 9">
    <name type="scientific">Paraburkholderia phytofirmans (strain DSM 17436 / LMG 22146 / PsJN)</name>
    <name type="common">Burkholderia phytofirmans</name>
    <dbReference type="NCBI Taxonomy" id="398527"/>
    <lineage>
        <taxon>Bacteria</taxon>
        <taxon>Pseudomonadati</taxon>
        <taxon>Pseudomonadota</taxon>
        <taxon>Betaproteobacteria</taxon>
        <taxon>Burkholderiales</taxon>
        <taxon>Burkholderiaceae</taxon>
        <taxon>Paraburkholderia</taxon>
    </lineage>
</organism>
<proteinExistence type="inferred from homology"/>
<feature type="binding site" evidence="6">
    <location>
        <position position="148"/>
    </location>
    <ligand>
        <name>Zn(2+)</name>
        <dbReference type="ChEBI" id="CHEBI:29105"/>
    </ligand>
</feature>
<gene>
    <name evidence="8" type="ordered locus">Bphyt_5352</name>
</gene>
<dbReference type="PANTHER" id="PTHR11002:SF79">
    <property type="entry name" value="CARBONIC ANHYDRASE 2"/>
    <property type="match status" value="1"/>
</dbReference>
<dbReference type="CDD" id="cd03378">
    <property type="entry name" value="beta_CA_cladeC"/>
    <property type="match status" value="1"/>
</dbReference>
<dbReference type="RefSeq" id="WP_012427219.1">
    <property type="nucleotide sequence ID" value="NC_010676.1"/>
</dbReference>
<dbReference type="GO" id="GO:0008270">
    <property type="term" value="F:zinc ion binding"/>
    <property type="evidence" value="ECO:0007669"/>
    <property type="project" value="InterPro"/>
</dbReference>
<dbReference type="GO" id="GO:0004089">
    <property type="term" value="F:carbonate dehydratase activity"/>
    <property type="evidence" value="ECO:0007669"/>
    <property type="project" value="UniProtKB-EC"/>
</dbReference>
<reference evidence="8 9" key="1">
    <citation type="journal article" date="2011" name="J. Bacteriol.">
        <title>Complete genome sequence of the plant growth-promoting endophyte Burkholderia phytofirmans strain PsJN.</title>
        <authorList>
            <person name="Weilharter A."/>
            <person name="Mitter B."/>
            <person name="Shin M.V."/>
            <person name="Chain P.S."/>
            <person name="Nowak J."/>
            <person name="Sessitsch A."/>
        </authorList>
    </citation>
    <scope>NUCLEOTIDE SEQUENCE [LARGE SCALE GENOMIC DNA]</scope>
    <source>
        <strain evidence="9">DSM 17436 / LMG 22146 / PsJN</strain>
    </source>
</reference>
<feature type="binding site" evidence="6">
    <location>
        <position position="94"/>
    </location>
    <ligand>
        <name>Zn(2+)</name>
        <dbReference type="ChEBI" id="CHEBI:29105"/>
    </ligand>
</feature>
<dbReference type="InterPro" id="IPR036874">
    <property type="entry name" value="Carbonic_anhydrase_sf"/>
</dbReference>
<dbReference type="Pfam" id="PF00484">
    <property type="entry name" value="Pro_CA"/>
    <property type="match status" value="1"/>
</dbReference>
<dbReference type="InterPro" id="IPR015892">
    <property type="entry name" value="Carbonic_anhydrase_CS"/>
</dbReference>
<evidence type="ECO:0000256" key="6">
    <source>
        <dbReference type="PIRSR" id="PIRSR601765-1"/>
    </source>
</evidence>
<evidence type="ECO:0000256" key="5">
    <source>
        <dbReference type="ARBA" id="ARBA00048348"/>
    </source>
</evidence>
<evidence type="ECO:0000256" key="3">
    <source>
        <dbReference type="ARBA" id="ARBA00022833"/>
    </source>
</evidence>
<dbReference type="GO" id="GO:0015976">
    <property type="term" value="P:carbon utilization"/>
    <property type="evidence" value="ECO:0007669"/>
    <property type="project" value="InterPro"/>
</dbReference>
<dbReference type="Proteomes" id="UP000001739">
    <property type="component" value="Chromosome 2"/>
</dbReference>
<keyword evidence="6" id="KW-0479">Metal-binding</keyword>
<comment type="cofactor">
    <cofactor evidence="6">
        <name>Zn(2+)</name>
        <dbReference type="ChEBI" id="CHEBI:29105"/>
    </cofactor>
    <text evidence="6">Binds 1 zinc ion per subunit.</text>
</comment>
<name>B2TBQ9_PARPJ</name>
<dbReference type="SUPFAM" id="SSF53056">
    <property type="entry name" value="beta-carbonic anhydrase, cab"/>
    <property type="match status" value="1"/>
</dbReference>
<feature type="binding site" evidence="6">
    <location>
        <position position="92"/>
    </location>
    <ligand>
        <name>Zn(2+)</name>
        <dbReference type="ChEBI" id="CHEBI:29105"/>
    </ligand>
</feature>
<dbReference type="InterPro" id="IPR001765">
    <property type="entry name" value="Carbonic_anhydrase"/>
</dbReference>
<keyword evidence="3 6" id="KW-0862">Zinc</keyword>
<dbReference type="OrthoDB" id="9797527at2"/>
<dbReference type="eggNOG" id="COG0288">
    <property type="taxonomic scope" value="Bacteria"/>
</dbReference>